<feature type="domain" description="HTH cro/C1-type" evidence="1">
    <location>
        <begin position="6"/>
        <end position="61"/>
    </location>
</feature>
<comment type="caution">
    <text evidence="2">The sequence shown here is derived from an EMBL/GenBank/DDBJ whole genome shotgun (WGS) entry which is preliminary data.</text>
</comment>
<dbReference type="EMBL" id="VSSQ01009641">
    <property type="protein sequence ID" value="MPM42201.1"/>
    <property type="molecule type" value="Genomic_DNA"/>
</dbReference>
<dbReference type="GO" id="GO:0003677">
    <property type="term" value="F:DNA binding"/>
    <property type="evidence" value="ECO:0007669"/>
    <property type="project" value="InterPro"/>
</dbReference>
<dbReference type="CDD" id="cd00093">
    <property type="entry name" value="HTH_XRE"/>
    <property type="match status" value="1"/>
</dbReference>
<evidence type="ECO:0000259" key="1">
    <source>
        <dbReference type="PROSITE" id="PS50943"/>
    </source>
</evidence>
<accession>A0A644ZQN8</accession>
<evidence type="ECO:0000313" key="2">
    <source>
        <dbReference type="EMBL" id="MPM42201.1"/>
    </source>
</evidence>
<organism evidence="2">
    <name type="scientific">bioreactor metagenome</name>
    <dbReference type="NCBI Taxonomy" id="1076179"/>
    <lineage>
        <taxon>unclassified sequences</taxon>
        <taxon>metagenomes</taxon>
        <taxon>ecological metagenomes</taxon>
    </lineage>
</organism>
<dbReference type="Pfam" id="PF13443">
    <property type="entry name" value="HTH_26"/>
    <property type="match status" value="1"/>
</dbReference>
<sequence>MLKSNLSVLMAERGLKIAKIYEDTGISKTTLMALAENTGKGVQFDTVDKLCNYLGVTPTEFFVYVPIIWDMSVGKRKNNPNDYIVINVKNSKLRKSYKLTVYFCSPENFDFPIHNEKFDLWMNVDLEQSDAYDEEDFFKMIESFPITYENDFRNEIFELSQDILTSYLKKHDDIHVLAEHGKSFKYKPFSVNDRVKVALHIFGDNAKHEAMSTIIFDDIFSN</sequence>
<reference evidence="2" key="1">
    <citation type="submission" date="2019-08" db="EMBL/GenBank/DDBJ databases">
        <authorList>
            <person name="Kucharzyk K."/>
            <person name="Murdoch R.W."/>
            <person name="Higgins S."/>
            <person name="Loffler F."/>
        </authorList>
    </citation>
    <scope>NUCLEOTIDE SEQUENCE</scope>
</reference>
<dbReference type="PROSITE" id="PS50943">
    <property type="entry name" value="HTH_CROC1"/>
    <property type="match status" value="1"/>
</dbReference>
<name>A0A644ZQN8_9ZZZZ</name>
<dbReference type="InterPro" id="IPR001387">
    <property type="entry name" value="Cro/C1-type_HTH"/>
</dbReference>
<gene>
    <name evidence="2" type="ORF">SDC9_88864</name>
</gene>
<proteinExistence type="predicted"/>
<protein>
    <recommendedName>
        <fullName evidence="1">HTH cro/C1-type domain-containing protein</fullName>
    </recommendedName>
</protein>
<dbReference type="Gene3D" id="1.10.260.40">
    <property type="entry name" value="lambda repressor-like DNA-binding domains"/>
    <property type="match status" value="1"/>
</dbReference>
<dbReference type="AlphaFoldDB" id="A0A644ZQN8"/>
<dbReference type="SMART" id="SM00530">
    <property type="entry name" value="HTH_XRE"/>
    <property type="match status" value="1"/>
</dbReference>
<dbReference type="InterPro" id="IPR010982">
    <property type="entry name" value="Lambda_DNA-bd_dom_sf"/>
</dbReference>
<dbReference type="SUPFAM" id="SSF47413">
    <property type="entry name" value="lambda repressor-like DNA-binding domains"/>
    <property type="match status" value="1"/>
</dbReference>